<dbReference type="PANTHER" id="PTHR12537">
    <property type="entry name" value="RNA BINDING PROTEIN PUMILIO-RELATED"/>
    <property type="match status" value="1"/>
</dbReference>
<proteinExistence type="predicted"/>
<gene>
    <name evidence="6" type="ORF">RHGRI_004233</name>
</gene>
<dbReference type="InterPro" id="IPR033133">
    <property type="entry name" value="PUM-HD"/>
</dbReference>
<keyword evidence="1" id="KW-0677">Repeat</keyword>
<dbReference type="PROSITE" id="PS50302">
    <property type="entry name" value="PUM"/>
    <property type="match status" value="2"/>
</dbReference>
<dbReference type="SMART" id="SM00025">
    <property type="entry name" value="Pumilio"/>
    <property type="match status" value="6"/>
</dbReference>
<dbReference type="SUPFAM" id="SSF48371">
    <property type="entry name" value="ARM repeat"/>
    <property type="match status" value="1"/>
</dbReference>
<dbReference type="InterPro" id="IPR016024">
    <property type="entry name" value="ARM-type_fold"/>
</dbReference>
<name>A0AAV6L7W6_9ERIC</name>
<evidence type="ECO:0000313" key="7">
    <source>
        <dbReference type="Proteomes" id="UP000823749"/>
    </source>
</evidence>
<protein>
    <recommendedName>
        <fullName evidence="5">PUM-HD domain-containing protein</fullName>
    </recommendedName>
</protein>
<dbReference type="Proteomes" id="UP000823749">
    <property type="component" value="Chromosome 2"/>
</dbReference>
<dbReference type="Gene3D" id="1.25.10.10">
    <property type="entry name" value="Leucine-rich Repeat Variant"/>
    <property type="match status" value="1"/>
</dbReference>
<evidence type="ECO:0000313" key="6">
    <source>
        <dbReference type="EMBL" id="KAG5561148.1"/>
    </source>
</evidence>
<dbReference type="InterPro" id="IPR001313">
    <property type="entry name" value="Pumilio_RNA-bd_rpt"/>
</dbReference>
<organism evidence="6 7">
    <name type="scientific">Rhododendron griersonianum</name>
    <dbReference type="NCBI Taxonomy" id="479676"/>
    <lineage>
        <taxon>Eukaryota</taxon>
        <taxon>Viridiplantae</taxon>
        <taxon>Streptophyta</taxon>
        <taxon>Embryophyta</taxon>
        <taxon>Tracheophyta</taxon>
        <taxon>Spermatophyta</taxon>
        <taxon>Magnoliopsida</taxon>
        <taxon>eudicotyledons</taxon>
        <taxon>Gunneridae</taxon>
        <taxon>Pentapetalae</taxon>
        <taxon>asterids</taxon>
        <taxon>Ericales</taxon>
        <taxon>Ericaceae</taxon>
        <taxon>Ericoideae</taxon>
        <taxon>Rhodoreae</taxon>
        <taxon>Rhododendron</taxon>
    </lineage>
</organism>
<feature type="repeat" description="Pumilio" evidence="4">
    <location>
        <begin position="349"/>
        <end position="384"/>
    </location>
</feature>
<keyword evidence="3" id="KW-0694">RNA-binding</keyword>
<sequence length="537" mass="59133">MASTSVRPANSVPDSAAAYDLLRSFQNLGLGNHDGFFNTSPGIAASSSISPPLNLLPAETQEGDLEFPLNQPIRQEANLGYHPLNNGGDFLHSNMCSASEDLLVPMDYLNRYYNPFGRNPVPGNPSNCYPGMGNYGVDYYPELYYRGQIGSDNLVESSAIRSNGYYLGNDNNLPNTIMQSPGGYSTGQCANWGGLSAKNFLERCDKAMLATEKYGSNGLLGLLEIGDPGNTSLVLDGVIDYLMVLVTDEDGFKVFRSLIGQCNYSQMVMIVEKMTSDPASLGMVVGTQFGSYSVQSLIRRLRRTNLARLVTSALSFDICGIVSTTWGRNVIKQCFTLLDRRANEVLHDAVIANYYELAMDPGGCIIVSNCIETIESPQRGWLLDRLCEESACLSLDPSGTYVVQKVLGLGSRKYSSMICERLQGNYIPLSLIKHGSYTVEKCLKAYGCGGLDCFSKEIAEDKSLLAKLARHEFGNFVVKVALEVSMMEPSGKYYWFFVKILEPCFPQLEKNTYGVHVVRQIQGRGETRPGNKFGRHY</sequence>
<evidence type="ECO:0000256" key="4">
    <source>
        <dbReference type="PROSITE-ProRule" id="PRU00317"/>
    </source>
</evidence>
<dbReference type="GO" id="GO:0005737">
    <property type="term" value="C:cytoplasm"/>
    <property type="evidence" value="ECO:0007669"/>
    <property type="project" value="TreeGrafter"/>
</dbReference>
<accession>A0AAV6L7W6</accession>
<keyword evidence="7" id="KW-1185">Reference proteome</keyword>
<feature type="repeat" description="Pumilio" evidence="4">
    <location>
        <begin position="385"/>
        <end position="420"/>
    </location>
</feature>
<keyword evidence="2" id="KW-0810">Translation regulation</keyword>
<evidence type="ECO:0000256" key="2">
    <source>
        <dbReference type="ARBA" id="ARBA00022845"/>
    </source>
</evidence>
<dbReference type="PANTHER" id="PTHR12537:SF137">
    <property type="entry name" value="PUMILIO HOMOLOG 16-RELATED"/>
    <property type="match status" value="1"/>
</dbReference>
<dbReference type="AlphaFoldDB" id="A0AAV6L7W6"/>
<evidence type="ECO:0000256" key="1">
    <source>
        <dbReference type="ARBA" id="ARBA00022737"/>
    </source>
</evidence>
<dbReference type="PROSITE" id="PS50303">
    <property type="entry name" value="PUM_HD"/>
    <property type="match status" value="1"/>
</dbReference>
<dbReference type="EMBL" id="JACTNZ010000002">
    <property type="protein sequence ID" value="KAG5561148.1"/>
    <property type="molecule type" value="Genomic_DNA"/>
</dbReference>
<dbReference type="InterPro" id="IPR011989">
    <property type="entry name" value="ARM-like"/>
</dbReference>
<reference evidence="6" key="1">
    <citation type="submission" date="2020-08" db="EMBL/GenBank/DDBJ databases">
        <title>Plant Genome Project.</title>
        <authorList>
            <person name="Zhang R.-G."/>
        </authorList>
    </citation>
    <scope>NUCLEOTIDE SEQUENCE</scope>
    <source>
        <strain evidence="6">WSP0</strain>
        <tissue evidence="6">Leaf</tissue>
    </source>
</reference>
<evidence type="ECO:0000256" key="3">
    <source>
        <dbReference type="ARBA" id="ARBA00022884"/>
    </source>
</evidence>
<dbReference type="GO" id="GO:0003729">
    <property type="term" value="F:mRNA binding"/>
    <property type="evidence" value="ECO:0007669"/>
    <property type="project" value="TreeGrafter"/>
</dbReference>
<feature type="domain" description="PUM-HD" evidence="5">
    <location>
        <begin position="178"/>
        <end position="525"/>
    </location>
</feature>
<evidence type="ECO:0000259" key="5">
    <source>
        <dbReference type="PROSITE" id="PS50303"/>
    </source>
</evidence>
<comment type="caution">
    <text evidence="6">The sequence shown here is derived from an EMBL/GenBank/DDBJ whole genome shotgun (WGS) entry which is preliminary data.</text>
</comment>
<dbReference type="Pfam" id="PF00806">
    <property type="entry name" value="PUF"/>
    <property type="match status" value="3"/>
</dbReference>
<dbReference type="GO" id="GO:0006417">
    <property type="term" value="P:regulation of translation"/>
    <property type="evidence" value="ECO:0007669"/>
    <property type="project" value="UniProtKB-KW"/>
</dbReference>